<dbReference type="RefSeq" id="WP_068576424.1">
    <property type="nucleotide sequence ID" value="NZ_CP015193.1"/>
</dbReference>
<keyword evidence="9" id="KW-0460">Magnesium</keyword>
<reference evidence="15 18" key="3">
    <citation type="submission" date="2016-04" db="EMBL/GenBank/DDBJ databases">
        <title>Complete genome sequence of Thermococcus chitonophagus type strain GC74.</title>
        <authorList>
            <person name="Oger P.M."/>
        </authorList>
    </citation>
    <scope>NUCLEOTIDE SEQUENCE [LARGE SCALE GENOMIC DNA]</scope>
    <source>
        <strain evidence="15 18">GC74</strain>
    </source>
</reference>
<feature type="binding site" evidence="13">
    <location>
        <position position="59"/>
    </location>
    <ligand>
        <name>ATP</name>
        <dbReference type="ChEBI" id="CHEBI:30616"/>
    </ligand>
</feature>
<feature type="binding site" evidence="13">
    <location>
        <position position="79"/>
    </location>
    <ligand>
        <name>ATP</name>
        <dbReference type="ChEBI" id="CHEBI:30616"/>
    </ligand>
</feature>
<feature type="domain" description="Rhodanese" evidence="14">
    <location>
        <begin position="31"/>
        <end position="95"/>
    </location>
</feature>
<keyword evidence="10" id="KW-0408">Iron</keyword>
<keyword evidence="18" id="KW-1185">Reference proteome</keyword>
<evidence type="ECO:0000256" key="2">
    <source>
        <dbReference type="ARBA" id="ARBA00001966"/>
    </source>
</evidence>
<evidence type="ECO:0000313" key="18">
    <source>
        <dbReference type="Proteomes" id="UP000250189"/>
    </source>
</evidence>
<dbReference type="PANTHER" id="PTHR11807">
    <property type="entry name" value="ATPASES OF THE PP SUPERFAMILY-RELATED"/>
    <property type="match status" value="1"/>
</dbReference>
<evidence type="ECO:0000256" key="4">
    <source>
        <dbReference type="ARBA" id="ARBA00022679"/>
    </source>
</evidence>
<keyword evidence="8 13" id="KW-0067">ATP-binding</keyword>
<evidence type="ECO:0000256" key="12">
    <source>
        <dbReference type="PIRSR" id="PIRSR004976-50"/>
    </source>
</evidence>
<dbReference type="Pfam" id="PF01171">
    <property type="entry name" value="ATP_bind_3"/>
    <property type="match status" value="1"/>
</dbReference>
<dbReference type="InterPro" id="IPR035107">
    <property type="entry name" value="tRNA_thiolation_TtcA_Ctu1"/>
</dbReference>
<evidence type="ECO:0000256" key="6">
    <source>
        <dbReference type="ARBA" id="ARBA00022741"/>
    </source>
</evidence>
<keyword evidence="11" id="KW-0411">Iron-sulfur</keyword>
<evidence type="ECO:0000313" key="16">
    <source>
        <dbReference type="EMBL" id="CUX77273.1"/>
    </source>
</evidence>
<dbReference type="InterPro" id="IPR011063">
    <property type="entry name" value="TilS/TtcA_N"/>
</dbReference>
<evidence type="ECO:0000256" key="9">
    <source>
        <dbReference type="ARBA" id="ARBA00022842"/>
    </source>
</evidence>
<dbReference type="Proteomes" id="UP000250189">
    <property type="component" value="Chromosome"/>
</dbReference>
<dbReference type="PIRSF" id="PIRSF004976">
    <property type="entry name" value="ATPase_YdaO"/>
    <property type="match status" value="1"/>
</dbReference>
<dbReference type="GO" id="GO:0051539">
    <property type="term" value="F:4 iron, 4 sulfur cluster binding"/>
    <property type="evidence" value="ECO:0007669"/>
    <property type="project" value="UniProtKB-KW"/>
</dbReference>
<feature type="binding site" evidence="12">
    <location>
        <position position="6"/>
    </location>
    <ligand>
        <name>Zn(2+)</name>
        <dbReference type="ChEBI" id="CHEBI:29105"/>
        <label>1</label>
    </ligand>
</feature>
<evidence type="ECO:0000259" key="14">
    <source>
        <dbReference type="PROSITE" id="PS50206"/>
    </source>
</evidence>
<feature type="binding site" evidence="12">
    <location>
        <position position="284"/>
    </location>
    <ligand>
        <name>Zn(2+)</name>
        <dbReference type="ChEBI" id="CHEBI:29105"/>
        <label>2</label>
    </ligand>
</feature>
<dbReference type="KEGG" id="tch:CHITON_0494"/>
<dbReference type="InterPro" id="IPR054306">
    <property type="entry name" value="TtuA-like_LIM_N"/>
</dbReference>
<evidence type="ECO:0000256" key="11">
    <source>
        <dbReference type="ARBA" id="ARBA00023014"/>
    </source>
</evidence>
<feature type="binding site" evidence="12">
    <location>
        <position position="25"/>
    </location>
    <ligand>
        <name>Zn(2+)</name>
        <dbReference type="ChEBI" id="CHEBI:29105"/>
        <label>1</label>
    </ligand>
</feature>
<keyword evidence="6 13" id="KW-0547">Nucleotide-binding</keyword>
<keyword evidence="7 12" id="KW-0862">Zinc</keyword>
<reference evidence="16" key="2">
    <citation type="submission" date="2016-01" db="EMBL/GenBank/DDBJ databases">
        <authorList>
            <person name="Oliw E.H."/>
        </authorList>
    </citation>
    <scope>NUCLEOTIDE SEQUENCE</scope>
    <source>
        <strain evidence="16">1</strain>
    </source>
</reference>
<feature type="binding site" evidence="13">
    <location>
        <position position="159"/>
    </location>
    <ligand>
        <name>ATP</name>
        <dbReference type="ChEBI" id="CHEBI:30616"/>
    </ligand>
</feature>
<dbReference type="GeneID" id="33321408"/>
<reference evidence="17" key="1">
    <citation type="submission" date="2016-01" db="EMBL/GenBank/DDBJ databases">
        <authorList>
            <person name="Vorgias C.E."/>
        </authorList>
    </citation>
    <scope>NUCLEOTIDE SEQUENCE [LARGE SCALE GENOMIC DNA]</scope>
</reference>
<feature type="binding site" evidence="12">
    <location>
        <position position="3"/>
    </location>
    <ligand>
        <name>Zn(2+)</name>
        <dbReference type="ChEBI" id="CHEBI:29105"/>
        <label>1</label>
    </ligand>
</feature>
<feature type="binding site" evidence="12">
    <location>
        <position position="272"/>
    </location>
    <ligand>
        <name>Zn(2+)</name>
        <dbReference type="ChEBI" id="CHEBI:29105"/>
        <label>2</label>
    </ligand>
</feature>
<evidence type="ECO:0000313" key="17">
    <source>
        <dbReference type="Proteomes" id="UP000093069"/>
    </source>
</evidence>
<evidence type="ECO:0000256" key="3">
    <source>
        <dbReference type="ARBA" id="ARBA00022485"/>
    </source>
</evidence>
<dbReference type="GO" id="GO:0046872">
    <property type="term" value="F:metal ion binding"/>
    <property type="evidence" value="ECO:0007669"/>
    <property type="project" value="UniProtKB-KW"/>
</dbReference>
<organism evidence="16 17">
    <name type="scientific">Thermococcus chitonophagus</name>
    <dbReference type="NCBI Taxonomy" id="54262"/>
    <lineage>
        <taxon>Archaea</taxon>
        <taxon>Methanobacteriati</taxon>
        <taxon>Methanobacteriota</taxon>
        <taxon>Thermococci</taxon>
        <taxon>Thermococcales</taxon>
        <taxon>Thermococcaceae</taxon>
        <taxon>Thermococcus</taxon>
    </lineage>
</organism>
<feature type="binding site" evidence="13">
    <location>
        <position position="154"/>
    </location>
    <ligand>
        <name>ATP</name>
        <dbReference type="ChEBI" id="CHEBI:30616"/>
    </ligand>
</feature>
<dbReference type="EMBL" id="CP015193">
    <property type="protein sequence ID" value="ASJ16027.1"/>
    <property type="molecule type" value="Genomic_DNA"/>
</dbReference>
<dbReference type="Proteomes" id="UP000093069">
    <property type="component" value="Chromosome I"/>
</dbReference>
<name>A0A160VQT5_9EURY</name>
<dbReference type="InterPro" id="IPR014729">
    <property type="entry name" value="Rossmann-like_a/b/a_fold"/>
</dbReference>
<dbReference type="PANTHER" id="PTHR11807:SF27">
    <property type="entry name" value="TRNA-5-METHYLURIDINE(54) 2-SULFURTRANSFERASE"/>
    <property type="match status" value="1"/>
</dbReference>
<dbReference type="GO" id="GO:0002144">
    <property type="term" value="C:cytosolic tRNA wobble base thiouridylase complex"/>
    <property type="evidence" value="ECO:0007669"/>
    <property type="project" value="TreeGrafter"/>
</dbReference>
<dbReference type="SUPFAM" id="SSF52402">
    <property type="entry name" value="Adenine nucleotide alpha hydrolases-like"/>
    <property type="match status" value="1"/>
</dbReference>
<gene>
    <name evidence="15" type="ORF">A3L04_02500</name>
    <name evidence="16" type="ORF">CHITON_0494</name>
</gene>
<accession>A0A160VQT5</accession>
<dbReference type="EMBL" id="LN999010">
    <property type="protein sequence ID" value="CUX77273.1"/>
    <property type="molecule type" value="Genomic_DNA"/>
</dbReference>
<proteinExistence type="predicted"/>
<evidence type="ECO:0000256" key="5">
    <source>
        <dbReference type="ARBA" id="ARBA00022723"/>
    </source>
</evidence>
<comment type="cofactor">
    <cofactor evidence="1">
        <name>Mg(2+)</name>
        <dbReference type="ChEBI" id="CHEBI:18420"/>
    </cofactor>
</comment>
<feature type="binding site" evidence="13">
    <location>
        <begin position="53"/>
        <end position="55"/>
    </location>
    <ligand>
        <name>ATP</name>
        <dbReference type="ChEBI" id="CHEBI:30616"/>
    </ligand>
</feature>
<evidence type="ECO:0000256" key="10">
    <source>
        <dbReference type="ARBA" id="ARBA00023004"/>
    </source>
</evidence>
<keyword evidence="5 12" id="KW-0479">Metal-binding</keyword>
<sequence>MKCKFCSKEAYIKLHYPKTYLCIDHFIEYFERKVQRTIERYKLLRKDEKVLVAISGGKDSAVTAYVLNKLGYNIECLHINLGIGEYSKKSEEFAKRQCDLIGAPLHIVRIKEVLGYGIGEVKTRRPPCSYCGLTKRYIMNKFAYDNNFDAIATGHNLDDEASFLLNNLLHWNTEYLAKGGPLLPGENKFVKKVKPLYELTEREVVAYALAVGLDYIVEECPHARGATTLDMKAILNELEEKRPGTKFTFVRGYLKKRGLFEVEVEKKELRECKICGMPSSGEICAFCRFWGLKEPLTFKVDRDEDNLRGT</sequence>
<dbReference type="NCBIfam" id="TIGR00269">
    <property type="entry name" value="TIGR00269 family protein"/>
    <property type="match status" value="1"/>
</dbReference>
<dbReference type="InterPro" id="IPR000541">
    <property type="entry name" value="Ncs6/Tuc1/Ctu1"/>
</dbReference>
<comment type="cofactor">
    <cofactor evidence="2">
        <name>[4Fe-4S] cluster</name>
        <dbReference type="ChEBI" id="CHEBI:49883"/>
    </cofactor>
</comment>
<evidence type="ECO:0000256" key="13">
    <source>
        <dbReference type="PIRSR" id="PIRSR004976-51"/>
    </source>
</evidence>
<dbReference type="Pfam" id="PF22082">
    <property type="entry name" value="TtuA_LIM_N"/>
    <property type="match status" value="1"/>
</dbReference>
<feature type="binding site" evidence="12">
    <location>
        <position position="287"/>
    </location>
    <ligand>
        <name>Zn(2+)</name>
        <dbReference type="ChEBI" id="CHEBI:29105"/>
        <label>2</label>
    </ligand>
</feature>
<dbReference type="GO" id="GO:0005524">
    <property type="term" value="F:ATP binding"/>
    <property type="evidence" value="ECO:0007669"/>
    <property type="project" value="UniProtKB-KW"/>
</dbReference>
<dbReference type="AlphaFoldDB" id="A0A160VQT5"/>
<dbReference type="FunFam" id="3.40.50.620:FF:000174">
    <property type="entry name" value="ATPase, PP-loop superfamily"/>
    <property type="match status" value="1"/>
</dbReference>
<protein>
    <submittedName>
        <fullName evidence="16">tRNA(U54)-2-thioribothymidine synthetase</fullName>
    </submittedName>
</protein>
<dbReference type="STRING" id="54262.CHITON_0494"/>
<dbReference type="InterPro" id="IPR001763">
    <property type="entry name" value="Rhodanese-like_dom"/>
</dbReference>
<keyword evidence="3" id="KW-0004">4Fe-4S</keyword>
<evidence type="ECO:0000313" key="15">
    <source>
        <dbReference type="EMBL" id="ASJ16027.1"/>
    </source>
</evidence>
<dbReference type="OrthoDB" id="33422at2157"/>
<dbReference type="GO" id="GO:0000049">
    <property type="term" value="F:tRNA binding"/>
    <property type="evidence" value="ECO:0007669"/>
    <property type="project" value="InterPro"/>
</dbReference>
<evidence type="ECO:0000256" key="7">
    <source>
        <dbReference type="ARBA" id="ARBA00022833"/>
    </source>
</evidence>
<feature type="binding site" evidence="12">
    <location>
        <position position="275"/>
    </location>
    <ligand>
        <name>Zn(2+)</name>
        <dbReference type="ChEBI" id="CHEBI:29105"/>
        <label>2</label>
    </ligand>
</feature>
<dbReference type="GO" id="GO:0002143">
    <property type="term" value="P:tRNA wobble position uridine thiolation"/>
    <property type="evidence" value="ECO:0007669"/>
    <property type="project" value="TreeGrafter"/>
</dbReference>
<evidence type="ECO:0000256" key="1">
    <source>
        <dbReference type="ARBA" id="ARBA00001946"/>
    </source>
</evidence>
<feature type="binding site" evidence="12">
    <location>
        <position position="22"/>
    </location>
    <ligand>
        <name>Zn(2+)</name>
        <dbReference type="ChEBI" id="CHEBI:29105"/>
        <label>1</label>
    </ligand>
</feature>
<evidence type="ECO:0000256" key="8">
    <source>
        <dbReference type="ARBA" id="ARBA00022840"/>
    </source>
</evidence>
<dbReference type="PROSITE" id="PS50206">
    <property type="entry name" value="RHODANESE_3"/>
    <property type="match status" value="1"/>
</dbReference>
<dbReference type="GO" id="GO:0016740">
    <property type="term" value="F:transferase activity"/>
    <property type="evidence" value="ECO:0007669"/>
    <property type="project" value="UniProtKB-KW"/>
</dbReference>
<dbReference type="Gene3D" id="3.40.50.620">
    <property type="entry name" value="HUPs"/>
    <property type="match status" value="1"/>
</dbReference>
<dbReference type="CDD" id="cd01993">
    <property type="entry name" value="TtuA-like"/>
    <property type="match status" value="1"/>
</dbReference>
<keyword evidence="4" id="KW-0808">Transferase</keyword>